<dbReference type="InterPro" id="IPR023796">
    <property type="entry name" value="Serpin_dom"/>
</dbReference>
<dbReference type="SMART" id="SM00093">
    <property type="entry name" value="SERPIN"/>
    <property type="match status" value="1"/>
</dbReference>
<dbReference type="SUPFAM" id="SSF56574">
    <property type="entry name" value="Serpins"/>
    <property type="match status" value="1"/>
</dbReference>
<evidence type="ECO:0000313" key="11">
    <source>
        <dbReference type="EMBL" id="GLD57125.1"/>
    </source>
</evidence>
<dbReference type="Gene3D" id="2.30.39.10">
    <property type="entry name" value="Alpha-1-antitrypsin, domain 1"/>
    <property type="match status" value="1"/>
</dbReference>
<dbReference type="InterPro" id="IPR032675">
    <property type="entry name" value="LRR_dom_sf"/>
</dbReference>
<feature type="domain" description="Serpin" evidence="10">
    <location>
        <begin position="111"/>
        <end position="447"/>
    </location>
</feature>
<dbReference type="Pfam" id="PF00079">
    <property type="entry name" value="Serpin"/>
    <property type="match status" value="1"/>
</dbReference>
<dbReference type="InterPro" id="IPR042185">
    <property type="entry name" value="Serpin_sf_2"/>
</dbReference>
<dbReference type="EMBL" id="BRZM01000029">
    <property type="protein sequence ID" value="GLD57125.1"/>
    <property type="molecule type" value="Genomic_DNA"/>
</dbReference>
<proteinExistence type="inferred from homology"/>
<sequence>MTETGRSDFSRFTSKLFDRRSLDQSGVEGVGSAANEQAASCGAGGKQQRERPYTSIHPSISIVHRLSLSVVCAAMLILDILSPLLLLSILLPGYGCRAADIPEDTTSEFSVRLYHQLQAAGGQDNIIFSPLSVAVALGMVELGARGASLEEIRQAVGFSHLLPGVEFSLLQNLTAAMSDDDAHYVIRFANSLFLQEGVTFNPEFLHLMKKYFRADVETVDFSESAAVAEQINSWVENHTESKIRELLSAEDFSSVTRLTLVNAVYFRGSWKNQFRPENTRTFSFSKDDGSEVQTLMMYQQGDFYYGEFSDGSQEAGGVYQVLEMPYEGEDMSMMIVLPRQEVPLVSLEPIIKAPLLEEWANNVKRQKVEVYLPRFKVEQKIDLRSTLQELGIKHIFTNDADLSAMTDGKDLYIGKAVQKAYLEVTEEGAEGAVGSGSILFMGRVMTPEVIEPNDHDFDSMQPLASRPVLSSSSVSPAAAGSAHTGVSLLGASQQTGRSSGVNTLSSSFPKSHSSQYSDLGVTRTPLSVDHSPDSGLVSTPLPSNRFRFVLWQRLEQCDVTGDQLTCPRVREGPSDKELFQREGDDVCLERGRRRRTEEEGQRWEERLQENWENCLELNLSYQDLGDPFQKENFLRILRRLIRVEKLQLVDNSLTNLSSVRLPRCRMLNLHRNHLVCLRQLPKLPAVEHLCLSENAIASLGGLGALENSPLRSLNLTRNPVTFTQDYRARVFSCLPKLEVLDGIPRLPEDSLPTRLQFPETTRMCNIL</sequence>
<evidence type="ECO:0000256" key="8">
    <source>
        <dbReference type="RuleBase" id="RU000411"/>
    </source>
</evidence>
<dbReference type="PANTHER" id="PTHR11461:SF50">
    <property type="entry name" value="NEUROSERPIN"/>
    <property type="match status" value="1"/>
</dbReference>
<gene>
    <name evidence="11" type="ORF">AKAME5_000939700</name>
</gene>
<comment type="similarity">
    <text evidence="2 8">Belongs to the serpin family.</text>
</comment>
<dbReference type="Proteomes" id="UP001279410">
    <property type="component" value="Unassembled WGS sequence"/>
</dbReference>
<dbReference type="Gene3D" id="3.30.497.10">
    <property type="entry name" value="Antithrombin, subunit I, domain 2"/>
    <property type="match status" value="1"/>
</dbReference>
<dbReference type="AlphaFoldDB" id="A0AAD3MPA5"/>
<evidence type="ECO:0000256" key="7">
    <source>
        <dbReference type="ARBA" id="ARBA00023180"/>
    </source>
</evidence>
<keyword evidence="12" id="KW-1185">Reference proteome</keyword>
<protein>
    <submittedName>
        <fullName evidence="11">Neuroserpin isoform X1</fullName>
    </submittedName>
</protein>
<dbReference type="Gene3D" id="3.80.10.10">
    <property type="entry name" value="Ribonuclease Inhibitor"/>
    <property type="match status" value="1"/>
</dbReference>
<dbReference type="PANTHER" id="PTHR11461">
    <property type="entry name" value="SERINE PROTEASE INHIBITOR, SERPIN"/>
    <property type="match status" value="1"/>
</dbReference>
<dbReference type="FunFam" id="3.30.497.10:FF:000005">
    <property type="entry name" value="serpin I2 isoform X1"/>
    <property type="match status" value="1"/>
</dbReference>
<evidence type="ECO:0000256" key="1">
    <source>
        <dbReference type="ARBA" id="ARBA00004613"/>
    </source>
</evidence>
<keyword evidence="5" id="KW-0732">Signal</keyword>
<evidence type="ECO:0000256" key="6">
    <source>
        <dbReference type="ARBA" id="ARBA00022900"/>
    </source>
</evidence>
<dbReference type="InterPro" id="IPR042178">
    <property type="entry name" value="Serpin_sf_1"/>
</dbReference>
<comment type="subcellular location">
    <subcellularLocation>
        <location evidence="1">Secreted</location>
    </subcellularLocation>
</comment>
<keyword evidence="7" id="KW-0325">Glycoprotein</keyword>
<evidence type="ECO:0000256" key="3">
    <source>
        <dbReference type="ARBA" id="ARBA00022525"/>
    </source>
</evidence>
<evidence type="ECO:0000256" key="2">
    <source>
        <dbReference type="ARBA" id="ARBA00009500"/>
    </source>
</evidence>
<keyword evidence="4" id="KW-0646">Protease inhibitor</keyword>
<evidence type="ECO:0000256" key="4">
    <source>
        <dbReference type="ARBA" id="ARBA00022690"/>
    </source>
</evidence>
<organism evidence="11 12">
    <name type="scientific">Lates japonicus</name>
    <name type="common">Japanese lates</name>
    <dbReference type="NCBI Taxonomy" id="270547"/>
    <lineage>
        <taxon>Eukaryota</taxon>
        <taxon>Metazoa</taxon>
        <taxon>Chordata</taxon>
        <taxon>Craniata</taxon>
        <taxon>Vertebrata</taxon>
        <taxon>Euteleostomi</taxon>
        <taxon>Actinopterygii</taxon>
        <taxon>Neopterygii</taxon>
        <taxon>Teleostei</taxon>
        <taxon>Neoteleostei</taxon>
        <taxon>Acanthomorphata</taxon>
        <taxon>Carangaria</taxon>
        <taxon>Carangaria incertae sedis</taxon>
        <taxon>Centropomidae</taxon>
        <taxon>Lates</taxon>
    </lineage>
</organism>
<comment type="caution">
    <text evidence="11">The sequence shown here is derived from an EMBL/GenBank/DDBJ whole genome shotgun (WGS) entry which is preliminary data.</text>
</comment>
<evidence type="ECO:0000256" key="9">
    <source>
        <dbReference type="SAM" id="MobiDB-lite"/>
    </source>
</evidence>
<reference evidence="11" key="1">
    <citation type="submission" date="2022-08" db="EMBL/GenBank/DDBJ databases">
        <title>Genome sequencing of akame (Lates japonicus).</title>
        <authorList>
            <person name="Hashiguchi Y."/>
            <person name="Takahashi H."/>
        </authorList>
    </citation>
    <scope>NUCLEOTIDE SEQUENCE</scope>
    <source>
        <strain evidence="11">Kochi</strain>
    </source>
</reference>
<dbReference type="SUPFAM" id="SSF52058">
    <property type="entry name" value="L domain-like"/>
    <property type="match status" value="1"/>
</dbReference>
<keyword evidence="3" id="KW-0964">Secreted</keyword>
<name>A0AAD3MPA5_LATJO</name>
<dbReference type="GO" id="GO:0005615">
    <property type="term" value="C:extracellular space"/>
    <property type="evidence" value="ECO:0007669"/>
    <property type="project" value="InterPro"/>
</dbReference>
<evidence type="ECO:0000256" key="5">
    <source>
        <dbReference type="ARBA" id="ARBA00022729"/>
    </source>
</evidence>
<dbReference type="InterPro" id="IPR000215">
    <property type="entry name" value="Serpin_fam"/>
</dbReference>
<evidence type="ECO:0000259" key="10">
    <source>
        <dbReference type="SMART" id="SM00093"/>
    </source>
</evidence>
<keyword evidence="6" id="KW-0722">Serine protease inhibitor</keyword>
<evidence type="ECO:0000313" key="12">
    <source>
        <dbReference type="Proteomes" id="UP001279410"/>
    </source>
</evidence>
<dbReference type="InterPro" id="IPR036186">
    <property type="entry name" value="Serpin_sf"/>
</dbReference>
<feature type="compositionally biased region" description="Polar residues" evidence="9">
    <location>
        <begin position="492"/>
        <end position="517"/>
    </location>
</feature>
<feature type="region of interest" description="Disordered" evidence="9">
    <location>
        <begin position="492"/>
        <end position="518"/>
    </location>
</feature>
<accession>A0AAD3MPA5</accession>
<dbReference type="GO" id="GO:0004867">
    <property type="term" value="F:serine-type endopeptidase inhibitor activity"/>
    <property type="evidence" value="ECO:0007669"/>
    <property type="project" value="UniProtKB-KW"/>
</dbReference>